<dbReference type="GO" id="GO:0032040">
    <property type="term" value="C:small-subunit processome"/>
    <property type="evidence" value="ECO:0007669"/>
    <property type="project" value="TreeGrafter"/>
</dbReference>
<evidence type="ECO:0000256" key="4">
    <source>
        <dbReference type="RuleBase" id="RU364105"/>
    </source>
</evidence>
<keyword evidence="6" id="KW-1185">Reference proteome</keyword>
<comment type="similarity">
    <text evidence="1 4">Belongs to the eukaryotic ribosomal protein eS7 family.</text>
</comment>
<dbReference type="PANTHER" id="PTHR11278">
    <property type="entry name" value="40S RIBOSOMAL PROTEIN S7"/>
    <property type="match status" value="1"/>
</dbReference>
<evidence type="ECO:0000256" key="2">
    <source>
        <dbReference type="ARBA" id="ARBA00022980"/>
    </source>
</evidence>
<dbReference type="GO" id="GO:0022627">
    <property type="term" value="C:cytosolic small ribosomal subunit"/>
    <property type="evidence" value="ECO:0007669"/>
    <property type="project" value="TreeGrafter"/>
</dbReference>
<dbReference type="Pfam" id="PF01251">
    <property type="entry name" value="Ribosomal_S7e"/>
    <property type="match status" value="1"/>
</dbReference>
<dbReference type="PROSITE" id="PS00948">
    <property type="entry name" value="RIBOSOMAL_S7E"/>
    <property type="match status" value="1"/>
</dbReference>
<keyword evidence="3 4" id="KW-0687">Ribonucleoprotein</keyword>
<dbReference type="GO" id="GO:0006412">
    <property type="term" value="P:translation"/>
    <property type="evidence" value="ECO:0007669"/>
    <property type="project" value="InterPro"/>
</dbReference>
<dbReference type="OrthoDB" id="1724687at2759"/>
<dbReference type="PANTHER" id="PTHR11278:SF0">
    <property type="entry name" value="SMALL RIBOSOMAL SUBUNIT PROTEIN ES7"/>
    <property type="match status" value="1"/>
</dbReference>
<accession>A0A1G4KM23</accession>
<dbReference type="GO" id="GO:0030686">
    <property type="term" value="C:90S preribosome"/>
    <property type="evidence" value="ECO:0007669"/>
    <property type="project" value="TreeGrafter"/>
</dbReference>
<dbReference type="GO" id="GO:0042274">
    <property type="term" value="P:ribosomal small subunit biogenesis"/>
    <property type="evidence" value="ECO:0007669"/>
    <property type="project" value="TreeGrafter"/>
</dbReference>
<dbReference type="InterPro" id="IPR047861">
    <property type="entry name" value="Ribosomal_eS7_CS"/>
</dbReference>
<dbReference type="EMBL" id="LT598447">
    <property type="protein sequence ID" value="SCV05498.1"/>
    <property type="molecule type" value="Genomic_DNA"/>
</dbReference>
<name>A0A1G4KM23_9SACH</name>
<dbReference type="InterPro" id="IPR000554">
    <property type="entry name" value="Ribosomal_eS7"/>
</dbReference>
<dbReference type="AlphaFoldDB" id="A0A1G4KM23"/>
<dbReference type="GO" id="GO:0006364">
    <property type="term" value="P:rRNA processing"/>
    <property type="evidence" value="ECO:0007669"/>
    <property type="project" value="TreeGrafter"/>
</dbReference>
<protein>
    <recommendedName>
        <fullName evidence="4">40S ribosomal protein S7</fullName>
    </recommendedName>
</protein>
<evidence type="ECO:0000256" key="3">
    <source>
        <dbReference type="ARBA" id="ARBA00023274"/>
    </source>
</evidence>
<evidence type="ECO:0000313" key="5">
    <source>
        <dbReference type="EMBL" id="SCV05498.1"/>
    </source>
</evidence>
<proteinExistence type="inferred from homology"/>
<evidence type="ECO:0000313" key="6">
    <source>
        <dbReference type="Proteomes" id="UP000189911"/>
    </source>
</evidence>
<sequence>MSAQAKILSQAPTELELQVAQAFVDLEVASPDAKADLRPLQFKSIREIEVAGGKKAIAIFVPVPSLAGYHKVQTKLTRELEKKFPDRHVVFLAERRILPKPSRRSRQQQKRPRSRTLSAVHDKILEDLVFPTEIVGKRVRYMVGGNKVQKVLLDSKDVQQVDYKLESFQAVYNKLTGKQIVFEIPGESH</sequence>
<evidence type="ECO:0000256" key="1">
    <source>
        <dbReference type="ARBA" id="ARBA00007820"/>
    </source>
</evidence>
<organism evidence="5 6">
    <name type="scientific">Lachancea nothofagi CBS 11611</name>
    <dbReference type="NCBI Taxonomy" id="1266666"/>
    <lineage>
        <taxon>Eukaryota</taxon>
        <taxon>Fungi</taxon>
        <taxon>Dikarya</taxon>
        <taxon>Ascomycota</taxon>
        <taxon>Saccharomycotina</taxon>
        <taxon>Saccharomycetes</taxon>
        <taxon>Saccharomycetales</taxon>
        <taxon>Saccharomycetaceae</taxon>
        <taxon>Lachancea</taxon>
    </lineage>
</organism>
<dbReference type="Proteomes" id="UP000189911">
    <property type="component" value="Chromosome H"/>
</dbReference>
<keyword evidence="2 4" id="KW-0689">Ribosomal protein</keyword>
<reference evidence="6" key="1">
    <citation type="submission" date="2016-03" db="EMBL/GenBank/DDBJ databases">
        <authorList>
            <person name="Devillers Hugo."/>
        </authorList>
    </citation>
    <scope>NUCLEOTIDE SEQUENCE [LARGE SCALE GENOMIC DNA]</scope>
</reference>
<gene>
    <name evidence="5" type="ORF">LANO_0H08812G</name>
</gene>
<dbReference type="GO" id="GO:0003735">
    <property type="term" value="F:structural constituent of ribosome"/>
    <property type="evidence" value="ECO:0007669"/>
    <property type="project" value="InterPro"/>
</dbReference>